<sequence>MTRNSRAVRAFTAAAAVGAATATGVWGLAAPAANADSAAPHNGQISYSQGQVWYAVNPDGTGQHIVTPSGGGFDPTDSIMAPVFSPDGTKAVLQDYPSGDLWISNADGSGARLLDKATGPVVDSVNAADIYPQWLDGSTVVFERNNGGGYFQIKADGTGLTAYQAPGGLTGQLVLGPGGLVAGITSDQGGFTLSVYDPATSKVAKVANADSVSFSPDGKQIAYSLQGRGGSDEIYVANVDGTSPRQLTSVAGQAFQPVWSPDGTEIAFQEQAGNGNNLDVIAATGGTPKVVLANAQLSGGNLAWDNGPLYTGPTNAPSPFLPPVTRPTIDRLGGADRVDTAVKVSGYNTGDYGSMSSPLTPTTDASTVVLARDDQFADALSGNALAVAKSGPLLLTDPHKLSSEVAKELTRVLPPGGTVYLLGGEQALSPQVAAQVTALGFKVDRIGGPDRYATSVRIAQAIGGTPGSVAVATGKDFPDALTAGAGVDGNRAGKLGTGVVLLTDDGVLPKETKDYLAGINPDVSKVYAVGGQGVAAVATGEPSWHGKVTDLAGRDRYATAAAVAGSTMFPAGGTGSMVPGIATGRNWPDALSGGALTGRWNSPLLLADGASLPAAELGWLKQHAPMTKTVAGPGSQLTGALPVFGGPSAVPDSVITQVGSALYGAGKYDVFDNRHLATIVGPF</sequence>
<dbReference type="Pfam" id="PF07676">
    <property type="entry name" value="PD40"/>
    <property type="match status" value="2"/>
</dbReference>
<organism evidence="2 3">
    <name type="scientific">Catenulispora pinistramenti</name>
    <dbReference type="NCBI Taxonomy" id="2705254"/>
    <lineage>
        <taxon>Bacteria</taxon>
        <taxon>Bacillati</taxon>
        <taxon>Actinomycetota</taxon>
        <taxon>Actinomycetes</taxon>
        <taxon>Catenulisporales</taxon>
        <taxon>Catenulisporaceae</taxon>
        <taxon>Catenulispora</taxon>
    </lineage>
</organism>
<dbReference type="PANTHER" id="PTHR30032:SF8">
    <property type="entry name" value="GERMINATION-SPECIFIC N-ACETYLMURAMOYL-L-ALANINE AMIDASE"/>
    <property type="match status" value="1"/>
</dbReference>
<name>A0ABS5KVP6_9ACTN</name>
<dbReference type="SUPFAM" id="SSF69304">
    <property type="entry name" value="Tricorn protease N-terminal domain"/>
    <property type="match status" value="1"/>
</dbReference>
<keyword evidence="1" id="KW-0732">Signal</keyword>
<dbReference type="EMBL" id="JAAFYZ010000092">
    <property type="protein sequence ID" value="MBS2550112.1"/>
    <property type="molecule type" value="Genomic_DNA"/>
</dbReference>
<accession>A0ABS5KVP6</accession>
<dbReference type="RefSeq" id="WP_212012268.1">
    <property type="nucleotide sequence ID" value="NZ_JAAFYZ010000092.1"/>
</dbReference>
<dbReference type="InterPro" id="IPR007253">
    <property type="entry name" value="Cell_wall-bd_2"/>
</dbReference>
<feature type="chain" id="PRO_5045599896" evidence="1">
    <location>
        <begin position="23"/>
        <end position="683"/>
    </location>
</feature>
<dbReference type="InterPro" id="IPR011659">
    <property type="entry name" value="WD40"/>
</dbReference>
<keyword evidence="3" id="KW-1185">Reference proteome</keyword>
<protein>
    <submittedName>
        <fullName evidence="2">Cell wall-binding repeat-containing protein</fullName>
    </submittedName>
</protein>
<evidence type="ECO:0000313" key="3">
    <source>
        <dbReference type="Proteomes" id="UP000730482"/>
    </source>
</evidence>
<dbReference type="Proteomes" id="UP000730482">
    <property type="component" value="Unassembled WGS sequence"/>
</dbReference>
<comment type="caution">
    <text evidence="2">The sequence shown here is derived from an EMBL/GenBank/DDBJ whole genome shotgun (WGS) entry which is preliminary data.</text>
</comment>
<evidence type="ECO:0000256" key="1">
    <source>
        <dbReference type="SAM" id="SignalP"/>
    </source>
</evidence>
<dbReference type="PANTHER" id="PTHR30032">
    <property type="entry name" value="N-ACETYLMURAMOYL-L-ALANINE AMIDASE-RELATED"/>
    <property type="match status" value="1"/>
</dbReference>
<dbReference type="InterPro" id="IPR011042">
    <property type="entry name" value="6-blade_b-propeller_TolB-like"/>
</dbReference>
<dbReference type="Gene3D" id="2.120.10.30">
    <property type="entry name" value="TolB, C-terminal domain"/>
    <property type="match status" value="2"/>
</dbReference>
<dbReference type="InterPro" id="IPR051922">
    <property type="entry name" value="Bact_Sporulation_Assoc"/>
</dbReference>
<gene>
    <name evidence="2" type="ORF">KGQ19_24915</name>
</gene>
<reference evidence="2 3" key="1">
    <citation type="submission" date="2020-02" db="EMBL/GenBank/DDBJ databases">
        <title>Acidophilic actinobacteria isolated from forest soil.</title>
        <authorList>
            <person name="Golinska P."/>
        </authorList>
    </citation>
    <scope>NUCLEOTIDE SEQUENCE [LARGE SCALE GENOMIC DNA]</scope>
    <source>
        <strain evidence="2 3">NL8</strain>
    </source>
</reference>
<dbReference type="Gene3D" id="3.40.50.12090">
    <property type="match status" value="1"/>
</dbReference>
<proteinExistence type="predicted"/>
<feature type="signal peptide" evidence="1">
    <location>
        <begin position="1"/>
        <end position="22"/>
    </location>
</feature>
<dbReference type="Pfam" id="PF04122">
    <property type="entry name" value="CW_binding_2"/>
    <property type="match status" value="3"/>
</dbReference>
<evidence type="ECO:0000313" key="2">
    <source>
        <dbReference type="EMBL" id="MBS2550112.1"/>
    </source>
</evidence>